<comment type="caution">
    <text evidence="1">The sequence shown here is derived from an EMBL/GenBank/DDBJ whole genome shotgun (WGS) entry which is preliminary data.</text>
</comment>
<gene>
    <name evidence="1" type="ORF">GGD53_003924</name>
</gene>
<keyword evidence="2" id="KW-1185">Reference proteome</keyword>
<name>A0A7W6Q8W5_9HYPH</name>
<organism evidence="1 2">
    <name type="scientific">Rhizobium aethiopicum</name>
    <dbReference type="NCBI Taxonomy" id="1138170"/>
    <lineage>
        <taxon>Bacteria</taxon>
        <taxon>Pseudomonadati</taxon>
        <taxon>Pseudomonadota</taxon>
        <taxon>Alphaproteobacteria</taxon>
        <taxon>Hyphomicrobiales</taxon>
        <taxon>Rhizobiaceae</taxon>
        <taxon>Rhizobium/Agrobacterium group</taxon>
        <taxon>Rhizobium</taxon>
    </lineage>
</organism>
<dbReference type="Proteomes" id="UP000524492">
    <property type="component" value="Unassembled WGS sequence"/>
</dbReference>
<reference evidence="1 2" key="1">
    <citation type="submission" date="2020-08" db="EMBL/GenBank/DDBJ databases">
        <title>Genomic Encyclopedia of Type Strains, Phase IV (KMG-V): Genome sequencing to study the core and pangenomes of soil and plant-associated prokaryotes.</title>
        <authorList>
            <person name="Whitman W."/>
        </authorList>
    </citation>
    <scope>NUCLEOTIDE SEQUENCE [LARGE SCALE GENOMIC DNA]</scope>
    <source>
        <strain evidence="1 2">SEMIA 4074</strain>
    </source>
</reference>
<dbReference type="AlphaFoldDB" id="A0A7W6Q8W5"/>
<evidence type="ECO:0000313" key="2">
    <source>
        <dbReference type="Proteomes" id="UP000524492"/>
    </source>
</evidence>
<sequence>MIGGAFGSRGHVGGRAMRDGARNREFAARPLLPSGRRCRQADEGATRRILTSLPIPRRLSAFDRCAAVWKDQRNRPPHPPYGHLLPEGRRGNREVAAHLGRLAWTIAGTSSLRRRTGSSLPDPLPALRFGLRAFATAIDSLDRLLALCAAGSGVASAAPSPGPSLGLRAFATAIDSLDRLLALRATVAHPPAIPKSSASSAFR</sequence>
<evidence type="ECO:0000313" key="1">
    <source>
        <dbReference type="EMBL" id="MBB4193755.1"/>
    </source>
</evidence>
<proteinExistence type="predicted"/>
<dbReference type="EMBL" id="JACIFV010000014">
    <property type="protein sequence ID" value="MBB4193755.1"/>
    <property type="molecule type" value="Genomic_DNA"/>
</dbReference>
<protein>
    <submittedName>
        <fullName evidence="1">Uncharacterized protein</fullName>
    </submittedName>
</protein>
<accession>A0A7W6Q8W5</accession>